<keyword evidence="1 10" id="KW-0963">Cytoplasm</keyword>
<feature type="domain" description="EngC GTPase" evidence="11">
    <location>
        <begin position="119"/>
        <end position="266"/>
    </location>
</feature>
<comment type="subunit">
    <text evidence="10">Monomer. Associates with 30S ribosomal subunit, binds 16S rRNA.</text>
</comment>
<dbReference type="Proteomes" id="UP001165962">
    <property type="component" value="Unassembled WGS sequence"/>
</dbReference>
<comment type="subcellular location">
    <subcellularLocation>
        <location evidence="10">Cytoplasm</location>
    </subcellularLocation>
</comment>
<sequence length="362" mass="40427">MYNQGGSIQLKSNQHLYKYGFQPFFELQHREGFQAGRVALEHKHMYRIYCEDGEWLGELSGKSRYEAHHREDYPAVGDWVWITKQPGEQRVVIHGVMMRKSKFSRKAAGSSIEEQIVATNIDRVFLVMALNRDFNIRRLERYLLLAYESGASPEIVLTKMDLCDDVAARQSEVETVAFGVPVYVVNSLADAGVASILQTLVQGETIALLGSSGAGKSTLLNSLYGEERQKTGAARDGDDRGKHTTTHRELVVLPGGALIIDTPGMRELQLWEGSESMGEAFQDIDSLAASCRFADCGHNQEPGCAIQLALSAGDLDSERWSSFLKLQKELAYIERKADAGAARAEKDRWKKIHKQMREGGNR</sequence>
<feature type="domain" description="CP-type G" evidence="12">
    <location>
        <begin position="110"/>
        <end position="268"/>
    </location>
</feature>
<keyword evidence="4 10" id="KW-0699">rRNA-binding</keyword>
<keyword evidence="14" id="KW-1185">Reference proteome</keyword>
<dbReference type="Pfam" id="PF03193">
    <property type="entry name" value="RsgA_GTPase"/>
    <property type="match status" value="1"/>
</dbReference>
<dbReference type="InterPro" id="IPR004881">
    <property type="entry name" value="Ribosome_biogen_GTPase_RsgA"/>
</dbReference>
<evidence type="ECO:0000256" key="10">
    <source>
        <dbReference type="HAMAP-Rule" id="MF_01820"/>
    </source>
</evidence>
<dbReference type="Gene3D" id="3.40.50.300">
    <property type="entry name" value="P-loop containing nucleotide triphosphate hydrolases"/>
    <property type="match status" value="1"/>
</dbReference>
<accession>A0ABX0J1W7</accession>
<keyword evidence="6 10" id="KW-0378">Hydrolase</keyword>
<keyword evidence="9 10" id="KW-0342">GTP-binding</keyword>
<protein>
    <recommendedName>
        <fullName evidence="10">Small ribosomal subunit biogenesis GTPase RsgA</fullName>
        <ecNumber evidence="10">3.6.1.-</ecNumber>
    </recommendedName>
</protein>
<feature type="binding site" evidence="10">
    <location>
        <position position="296"/>
    </location>
    <ligand>
        <name>Zn(2+)</name>
        <dbReference type="ChEBI" id="CHEBI:29105"/>
    </ligand>
</feature>
<dbReference type="SUPFAM" id="SSF52540">
    <property type="entry name" value="P-loop containing nucleoside triphosphate hydrolases"/>
    <property type="match status" value="1"/>
</dbReference>
<feature type="binding site" evidence="10">
    <location>
        <position position="291"/>
    </location>
    <ligand>
        <name>Zn(2+)</name>
        <dbReference type="ChEBI" id="CHEBI:29105"/>
    </ligand>
</feature>
<evidence type="ECO:0000313" key="14">
    <source>
        <dbReference type="Proteomes" id="UP001165962"/>
    </source>
</evidence>
<feature type="binding site" evidence="10">
    <location>
        <position position="298"/>
    </location>
    <ligand>
        <name>Zn(2+)</name>
        <dbReference type="ChEBI" id="CHEBI:29105"/>
    </ligand>
</feature>
<evidence type="ECO:0000256" key="4">
    <source>
        <dbReference type="ARBA" id="ARBA00022730"/>
    </source>
</evidence>
<name>A0ABX0J1W7_9BACL</name>
<dbReference type="PANTHER" id="PTHR32120">
    <property type="entry name" value="SMALL RIBOSOMAL SUBUNIT BIOGENESIS GTPASE RSGA"/>
    <property type="match status" value="1"/>
</dbReference>
<evidence type="ECO:0000256" key="9">
    <source>
        <dbReference type="ARBA" id="ARBA00023134"/>
    </source>
</evidence>
<evidence type="ECO:0000256" key="6">
    <source>
        <dbReference type="ARBA" id="ARBA00022801"/>
    </source>
</evidence>
<dbReference type="EMBL" id="JAAOIW010000003">
    <property type="protein sequence ID" value="NHN30275.1"/>
    <property type="molecule type" value="Genomic_DNA"/>
</dbReference>
<keyword evidence="8 10" id="KW-0694">RNA-binding</keyword>
<dbReference type="InterPro" id="IPR010914">
    <property type="entry name" value="RsgA_GTPase_dom"/>
</dbReference>
<keyword evidence="3 10" id="KW-0479">Metal-binding</keyword>
<dbReference type="CDD" id="cd01854">
    <property type="entry name" value="YjeQ_EngC"/>
    <property type="match status" value="1"/>
</dbReference>
<dbReference type="EC" id="3.6.1.-" evidence="10"/>
<dbReference type="PROSITE" id="PS50936">
    <property type="entry name" value="ENGC_GTPASE"/>
    <property type="match status" value="1"/>
</dbReference>
<feature type="binding site" evidence="10">
    <location>
        <begin position="210"/>
        <end position="218"/>
    </location>
    <ligand>
        <name>GTP</name>
        <dbReference type="ChEBI" id="CHEBI:37565"/>
    </ligand>
</feature>
<dbReference type="InterPro" id="IPR030378">
    <property type="entry name" value="G_CP_dom"/>
</dbReference>
<dbReference type="RefSeq" id="WP_166149522.1">
    <property type="nucleotide sequence ID" value="NZ_JAAOIW010000003.1"/>
</dbReference>
<comment type="caution">
    <text evidence="13">The sequence shown here is derived from an EMBL/GenBank/DDBJ whole genome shotgun (WGS) entry which is preliminary data.</text>
</comment>
<evidence type="ECO:0000256" key="2">
    <source>
        <dbReference type="ARBA" id="ARBA00022517"/>
    </source>
</evidence>
<feature type="binding site" evidence="10">
    <location>
        <begin position="158"/>
        <end position="161"/>
    </location>
    <ligand>
        <name>GTP</name>
        <dbReference type="ChEBI" id="CHEBI:37565"/>
    </ligand>
</feature>
<evidence type="ECO:0000256" key="5">
    <source>
        <dbReference type="ARBA" id="ARBA00022741"/>
    </source>
</evidence>
<evidence type="ECO:0000313" key="13">
    <source>
        <dbReference type="EMBL" id="NHN30275.1"/>
    </source>
</evidence>
<reference evidence="13" key="1">
    <citation type="submission" date="2020-03" db="EMBL/GenBank/DDBJ databases">
        <title>Draft sequencing of Paenibacilllus sp. S3N08.</title>
        <authorList>
            <person name="Kim D.-U."/>
        </authorList>
    </citation>
    <scope>NUCLEOTIDE SEQUENCE</scope>
    <source>
        <strain evidence="13">S3N08</strain>
    </source>
</reference>
<comment type="similarity">
    <text evidence="10">Belongs to the TRAFAC class YlqF/YawG GTPase family. RsgA subfamily.</text>
</comment>
<dbReference type="PANTHER" id="PTHR32120:SF10">
    <property type="entry name" value="SMALL RIBOSOMAL SUBUNIT BIOGENESIS GTPASE RSGA"/>
    <property type="match status" value="1"/>
</dbReference>
<gene>
    <name evidence="10 13" type="primary">rsgA</name>
    <name evidence="13" type="ORF">G9U52_10560</name>
</gene>
<evidence type="ECO:0000256" key="1">
    <source>
        <dbReference type="ARBA" id="ARBA00022490"/>
    </source>
</evidence>
<organism evidence="13 14">
    <name type="scientific">Paenibacillus agricola</name>
    <dbReference type="NCBI Taxonomy" id="2716264"/>
    <lineage>
        <taxon>Bacteria</taxon>
        <taxon>Bacillati</taxon>
        <taxon>Bacillota</taxon>
        <taxon>Bacilli</taxon>
        <taxon>Bacillales</taxon>
        <taxon>Paenibacillaceae</taxon>
        <taxon>Paenibacillus</taxon>
    </lineage>
</organism>
<dbReference type="Gene3D" id="1.10.40.50">
    <property type="entry name" value="Probable gtpase engc, domain 3"/>
    <property type="match status" value="1"/>
</dbReference>
<evidence type="ECO:0000256" key="8">
    <source>
        <dbReference type="ARBA" id="ARBA00022884"/>
    </source>
</evidence>
<proteinExistence type="inferred from homology"/>
<dbReference type="InterPro" id="IPR027417">
    <property type="entry name" value="P-loop_NTPase"/>
</dbReference>
<evidence type="ECO:0000259" key="12">
    <source>
        <dbReference type="PROSITE" id="PS51721"/>
    </source>
</evidence>
<dbReference type="NCBIfam" id="TIGR00157">
    <property type="entry name" value="ribosome small subunit-dependent GTPase A"/>
    <property type="match status" value="1"/>
</dbReference>
<keyword evidence="5 10" id="KW-0547">Nucleotide-binding</keyword>
<evidence type="ECO:0000256" key="7">
    <source>
        <dbReference type="ARBA" id="ARBA00022833"/>
    </source>
</evidence>
<keyword evidence="2 10" id="KW-0690">Ribosome biogenesis</keyword>
<comment type="cofactor">
    <cofactor evidence="10">
        <name>Zn(2+)</name>
        <dbReference type="ChEBI" id="CHEBI:29105"/>
    </cofactor>
    <text evidence="10">Binds 1 zinc ion per subunit.</text>
</comment>
<evidence type="ECO:0000259" key="11">
    <source>
        <dbReference type="PROSITE" id="PS50936"/>
    </source>
</evidence>
<dbReference type="PROSITE" id="PS51721">
    <property type="entry name" value="G_CP"/>
    <property type="match status" value="1"/>
</dbReference>
<feature type="binding site" evidence="10">
    <location>
        <position position="304"/>
    </location>
    <ligand>
        <name>Zn(2+)</name>
        <dbReference type="ChEBI" id="CHEBI:29105"/>
    </ligand>
</feature>
<evidence type="ECO:0000256" key="3">
    <source>
        <dbReference type="ARBA" id="ARBA00022723"/>
    </source>
</evidence>
<comment type="function">
    <text evidence="10">One of several proteins that assist in the late maturation steps of the functional core of the 30S ribosomal subunit. Helps release RbfA from mature subunits. May play a role in the assembly of ribosomal proteins into the subunit. Circularly permuted GTPase that catalyzes slow GTP hydrolysis, GTPase activity is stimulated by the 30S ribosomal subunit.</text>
</comment>
<keyword evidence="7 10" id="KW-0862">Zinc</keyword>
<dbReference type="HAMAP" id="MF_01820">
    <property type="entry name" value="GTPase_RsgA"/>
    <property type="match status" value="1"/>
</dbReference>